<comment type="caution">
    <text evidence="2">The sequence shown here is derived from an EMBL/GenBank/DDBJ whole genome shotgun (WGS) entry which is preliminary data.</text>
</comment>
<gene>
    <name evidence="2" type="ORF">SCARUB_04039</name>
</gene>
<dbReference type="Proteomes" id="UP000094056">
    <property type="component" value="Unassembled WGS sequence"/>
</dbReference>
<dbReference type="AlphaFoldDB" id="A0A1E3X7A1"/>
<feature type="compositionally biased region" description="Gly residues" evidence="1">
    <location>
        <begin position="192"/>
        <end position="201"/>
    </location>
</feature>
<sequence>MIEPISATAAAETAKTAALSTTKEALAESLKETAEEIAKESPVQSMMDTIENSSLETLEAQGIETINSSFEGTIHPDTGVPFEKKIIENIDGHKITGVFPNFKEVREFATKLPDNLLQETDKIQFDHCNEKLKDSYDKGTINADNFTERQLQQINNGDKPDGFTWHHTEDKGRMELVKSDIHQASAHTGGKSIWGGGKEAR</sequence>
<reference evidence="2 3" key="1">
    <citation type="submission" date="2016-07" db="EMBL/GenBank/DDBJ databases">
        <title>Draft genome of Scalindua rubra, obtained from a brine-seawater interface in the Red Sea, sheds light on salt adaptation in anammox bacteria.</title>
        <authorList>
            <person name="Speth D.R."/>
            <person name="Lagkouvardos I."/>
            <person name="Wang Y."/>
            <person name="Qian P.-Y."/>
            <person name="Dutilh B.E."/>
            <person name="Jetten M.S."/>
        </authorList>
    </citation>
    <scope>NUCLEOTIDE SEQUENCE [LARGE SCALE GENOMIC DNA]</scope>
    <source>
        <strain evidence="2">BSI-1</strain>
    </source>
</reference>
<organism evidence="2 3">
    <name type="scientific">Candidatus Scalindua rubra</name>
    <dbReference type="NCBI Taxonomy" id="1872076"/>
    <lineage>
        <taxon>Bacteria</taxon>
        <taxon>Pseudomonadati</taxon>
        <taxon>Planctomycetota</taxon>
        <taxon>Candidatus Brocadiia</taxon>
        <taxon>Candidatus Brocadiales</taxon>
        <taxon>Candidatus Scalinduaceae</taxon>
        <taxon>Candidatus Scalindua</taxon>
    </lineage>
</organism>
<name>A0A1E3X7A1_9BACT</name>
<dbReference type="Pfam" id="PF12639">
    <property type="entry name" value="Colicin-DNase"/>
    <property type="match status" value="1"/>
</dbReference>
<evidence type="ECO:0000313" key="2">
    <source>
        <dbReference type="EMBL" id="ODS30854.1"/>
    </source>
</evidence>
<accession>A0A1E3X7A1</accession>
<feature type="region of interest" description="Disordered" evidence="1">
    <location>
        <begin position="182"/>
        <end position="201"/>
    </location>
</feature>
<proteinExistence type="predicted"/>
<evidence type="ECO:0000313" key="3">
    <source>
        <dbReference type="Proteomes" id="UP000094056"/>
    </source>
</evidence>
<evidence type="ECO:0008006" key="4">
    <source>
        <dbReference type="Google" id="ProtNLM"/>
    </source>
</evidence>
<evidence type="ECO:0000256" key="1">
    <source>
        <dbReference type="SAM" id="MobiDB-lite"/>
    </source>
</evidence>
<protein>
    <recommendedName>
        <fullName evidence="4">HNH endonuclease</fullName>
    </recommendedName>
</protein>
<dbReference type="EMBL" id="MAYW01000169">
    <property type="protein sequence ID" value="ODS30854.1"/>
    <property type="molecule type" value="Genomic_DNA"/>
</dbReference>